<dbReference type="SUPFAM" id="SSF49899">
    <property type="entry name" value="Concanavalin A-like lectins/glucanases"/>
    <property type="match status" value="1"/>
</dbReference>
<evidence type="ECO:0000256" key="1">
    <source>
        <dbReference type="ARBA" id="ARBA00009865"/>
    </source>
</evidence>
<evidence type="ECO:0000313" key="8">
    <source>
        <dbReference type="Proteomes" id="UP001606305"/>
    </source>
</evidence>
<protein>
    <submittedName>
        <fullName evidence="7">Family 43 glycosylhydrolase</fullName>
    </submittedName>
</protein>
<sequence>MTLHRRALLGLLALPETLPAWAAPAIDCAAEPGQPYLPPCKPWPKGIEGQRRADRGDGTFLNPVLAGDRPDPSVLKDVDDYYLTHSSFEAVPGLLIWHSRDLVNWQPVANALHQAVGSVWAPDLCKHGGRYYLYLPVKAQPNDILVTWADRIEGPWSPPQPLGLPKHIDPTHVANENGQRWLFLSGGDRVRLSDDGLKTVGAIEHIYDPWRYPDDWDVESFSPEGPKIIRHGGWWHMLLAVGGTAGPPTGHMVIAARSRSLDGPWEQAPHNPLMRTKSPRERWWSRGHGSLVQGPKGDWWMLYHGYENSFHTLGRQMLLAPARFSADGWFHVDVDDGQPLPKPAGGEALPHGMPLSADFAGNRLQAHWQFLSGSGQAPRARVADGKLHLRATPGKGPGDSAPLGFIQGDPAFELEVDLDFDEGVQAGVVMFYSAKLYAGMGANAKSLQLHRYGQDIRAVPKPVGMAASARQMQLKLRCVRHVLTLFSRADATLPWAKFPVQMDVSGYHHNSAGGFASLRPAIYAAGNGEARFANLRYRALD</sequence>
<dbReference type="PANTHER" id="PTHR42812">
    <property type="entry name" value="BETA-XYLOSIDASE"/>
    <property type="match status" value="1"/>
</dbReference>
<gene>
    <name evidence="7" type="ORF">ACG00X_02225</name>
</gene>
<name>A0ABW7G161_9BURK</name>
<evidence type="ECO:0000256" key="4">
    <source>
        <dbReference type="RuleBase" id="RU361187"/>
    </source>
</evidence>
<proteinExistence type="inferred from homology"/>
<comment type="similarity">
    <text evidence="1 4">Belongs to the glycosyl hydrolase 43 family.</text>
</comment>
<organism evidence="7 8">
    <name type="scientific">Pelomonas nitida</name>
    <dbReference type="NCBI Taxonomy" id="3299027"/>
    <lineage>
        <taxon>Bacteria</taxon>
        <taxon>Pseudomonadati</taxon>
        <taxon>Pseudomonadota</taxon>
        <taxon>Betaproteobacteria</taxon>
        <taxon>Burkholderiales</taxon>
        <taxon>Sphaerotilaceae</taxon>
        <taxon>Roseateles</taxon>
    </lineage>
</organism>
<keyword evidence="2 4" id="KW-0378">Hydrolase</keyword>
<dbReference type="InterPro" id="IPR023296">
    <property type="entry name" value="Glyco_hydro_beta-prop_sf"/>
</dbReference>
<dbReference type="InterPro" id="IPR051795">
    <property type="entry name" value="Glycosyl_Hydrlase_43"/>
</dbReference>
<evidence type="ECO:0000256" key="3">
    <source>
        <dbReference type="ARBA" id="ARBA00023295"/>
    </source>
</evidence>
<dbReference type="SUPFAM" id="SSF75005">
    <property type="entry name" value="Arabinanase/levansucrase/invertase"/>
    <property type="match status" value="1"/>
</dbReference>
<dbReference type="InterPro" id="IPR041542">
    <property type="entry name" value="GH43_C2"/>
</dbReference>
<comment type="caution">
    <text evidence="7">The sequence shown here is derived from an EMBL/GenBank/DDBJ whole genome shotgun (WGS) entry which is preliminary data.</text>
</comment>
<evidence type="ECO:0000256" key="2">
    <source>
        <dbReference type="ARBA" id="ARBA00022801"/>
    </source>
</evidence>
<evidence type="ECO:0000256" key="5">
    <source>
        <dbReference type="SAM" id="SignalP"/>
    </source>
</evidence>
<feature type="signal peptide" evidence="5">
    <location>
        <begin position="1"/>
        <end position="22"/>
    </location>
</feature>
<dbReference type="InterPro" id="IPR006710">
    <property type="entry name" value="Glyco_hydro_43"/>
</dbReference>
<accession>A0ABW7G161</accession>
<dbReference type="Gene3D" id="2.60.120.200">
    <property type="match status" value="1"/>
</dbReference>
<dbReference type="PANTHER" id="PTHR42812:SF2">
    <property type="entry name" value="XYLOSIDASE_ARABINOSIDASE"/>
    <property type="match status" value="1"/>
</dbReference>
<reference evidence="7 8" key="1">
    <citation type="submission" date="2024-09" db="EMBL/GenBank/DDBJ databases">
        <title>Novel species of the genus Pelomonas and Roseateles isolated from streams.</title>
        <authorList>
            <person name="Lu H."/>
        </authorList>
    </citation>
    <scope>NUCLEOTIDE SEQUENCE [LARGE SCALE GENOMIC DNA]</scope>
    <source>
        <strain evidence="7 8">BYS96W</strain>
    </source>
</reference>
<dbReference type="InterPro" id="IPR013320">
    <property type="entry name" value="ConA-like_dom_sf"/>
</dbReference>
<evidence type="ECO:0000259" key="6">
    <source>
        <dbReference type="Pfam" id="PF17851"/>
    </source>
</evidence>
<dbReference type="Gene3D" id="2.115.10.20">
    <property type="entry name" value="Glycosyl hydrolase domain, family 43"/>
    <property type="match status" value="1"/>
</dbReference>
<keyword evidence="5" id="KW-0732">Signal</keyword>
<feature type="domain" description="Beta-xylosidase C-terminal Concanavalin A-like" evidence="6">
    <location>
        <begin position="357"/>
        <end position="537"/>
    </location>
</feature>
<dbReference type="Proteomes" id="UP001606305">
    <property type="component" value="Unassembled WGS sequence"/>
</dbReference>
<keyword evidence="8" id="KW-1185">Reference proteome</keyword>
<dbReference type="CDD" id="cd09002">
    <property type="entry name" value="GH43_XYL-like"/>
    <property type="match status" value="1"/>
</dbReference>
<dbReference type="Pfam" id="PF17851">
    <property type="entry name" value="GH43_C2"/>
    <property type="match status" value="1"/>
</dbReference>
<evidence type="ECO:0000313" key="7">
    <source>
        <dbReference type="EMBL" id="MFG6455638.1"/>
    </source>
</evidence>
<dbReference type="Pfam" id="PF04616">
    <property type="entry name" value="Glyco_hydro_43"/>
    <property type="match status" value="1"/>
</dbReference>
<dbReference type="EMBL" id="JBIGIA010000001">
    <property type="protein sequence ID" value="MFG6455638.1"/>
    <property type="molecule type" value="Genomic_DNA"/>
</dbReference>
<keyword evidence="3 4" id="KW-0326">Glycosidase</keyword>
<dbReference type="RefSeq" id="WP_394486291.1">
    <property type="nucleotide sequence ID" value="NZ_JBIGIA010000001.1"/>
</dbReference>
<feature type="chain" id="PRO_5047345684" evidence="5">
    <location>
        <begin position="23"/>
        <end position="541"/>
    </location>
</feature>